<evidence type="ECO:0000313" key="14">
    <source>
        <dbReference type="Proteomes" id="UP000009232"/>
    </source>
</evidence>
<proteinExistence type="inferred from homology"/>
<dbReference type="HOGENOM" id="CLU_008287_17_0_6"/>
<keyword evidence="14" id="KW-1185">Reference proteome</keyword>
<evidence type="ECO:0000256" key="10">
    <source>
        <dbReference type="SAM" id="SignalP"/>
    </source>
</evidence>
<dbReference type="Gene3D" id="2.170.130.10">
    <property type="entry name" value="TonB-dependent receptor, plug domain"/>
    <property type="match status" value="1"/>
</dbReference>
<evidence type="ECO:0000256" key="4">
    <source>
        <dbReference type="ARBA" id="ARBA00022692"/>
    </source>
</evidence>
<protein>
    <submittedName>
        <fullName evidence="13">TonB-dependent receptor</fullName>
    </submittedName>
</protein>
<evidence type="ECO:0000256" key="3">
    <source>
        <dbReference type="ARBA" id="ARBA00022452"/>
    </source>
</evidence>
<keyword evidence="7 8" id="KW-0998">Cell outer membrane</keyword>
<keyword evidence="13" id="KW-0675">Receptor</keyword>
<evidence type="ECO:0000256" key="7">
    <source>
        <dbReference type="ARBA" id="ARBA00023237"/>
    </source>
</evidence>
<dbReference type="PANTHER" id="PTHR30442">
    <property type="entry name" value="IRON III DICITRATE TRANSPORT PROTEIN FECA"/>
    <property type="match status" value="1"/>
</dbReference>
<dbReference type="KEGG" id="tcy:Thicy_1625"/>
<evidence type="ECO:0000259" key="12">
    <source>
        <dbReference type="Pfam" id="PF07715"/>
    </source>
</evidence>
<organism evidence="13 14">
    <name type="scientific">Thiomicrospira cyclica (strain DSM 14477 / JCM 11371 / ALM1)</name>
    <name type="common">Thioalkalimicrobium cyclicum</name>
    <dbReference type="NCBI Taxonomy" id="717773"/>
    <lineage>
        <taxon>Bacteria</taxon>
        <taxon>Pseudomonadati</taxon>
        <taxon>Pseudomonadota</taxon>
        <taxon>Gammaproteobacteria</taxon>
        <taxon>Thiotrichales</taxon>
        <taxon>Piscirickettsiaceae</taxon>
        <taxon>Thiomicrospira</taxon>
    </lineage>
</organism>
<dbReference type="InterPro" id="IPR039426">
    <property type="entry name" value="TonB-dep_rcpt-like"/>
</dbReference>
<reference evidence="13 14" key="1">
    <citation type="submission" date="2011-05" db="EMBL/GenBank/DDBJ databases">
        <title>Complete sequence of Thioalkalimicrobium cyclicum ALM1.</title>
        <authorList>
            <consortium name="US DOE Joint Genome Institute"/>
            <person name="Lucas S."/>
            <person name="Han J."/>
            <person name="Lapidus A."/>
            <person name="Cheng J.-F."/>
            <person name="Goodwin L."/>
            <person name="Pitluck S."/>
            <person name="Peters L."/>
            <person name="Mikhailova N."/>
            <person name="Davenport K."/>
            <person name="Han C."/>
            <person name="Tapia R."/>
            <person name="Land M."/>
            <person name="Hauser L."/>
            <person name="Kyrpides N."/>
            <person name="Ivanova N."/>
            <person name="Pagani I."/>
            <person name="Kappler U."/>
            <person name="Woyke T."/>
        </authorList>
    </citation>
    <scope>NUCLEOTIDE SEQUENCE [LARGE SCALE GENOMIC DNA]</scope>
    <source>
        <strain evidence="14">DSM 14477 / JCM 11371 / ALM1</strain>
    </source>
</reference>
<keyword evidence="6 8" id="KW-0472">Membrane</keyword>
<evidence type="ECO:0000256" key="9">
    <source>
        <dbReference type="RuleBase" id="RU003357"/>
    </source>
</evidence>
<evidence type="ECO:0000256" key="6">
    <source>
        <dbReference type="ARBA" id="ARBA00023136"/>
    </source>
</evidence>
<evidence type="ECO:0000256" key="5">
    <source>
        <dbReference type="ARBA" id="ARBA00023077"/>
    </source>
</evidence>
<evidence type="ECO:0000313" key="13">
    <source>
        <dbReference type="EMBL" id="AEG32382.1"/>
    </source>
</evidence>
<feature type="domain" description="TonB-dependent receptor plug" evidence="12">
    <location>
        <begin position="44"/>
        <end position="151"/>
    </location>
</feature>
<dbReference type="Pfam" id="PF07715">
    <property type="entry name" value="Plug"/>
    <property type="match status" value="1"/>
</dbReference>
<feature type="chain" id="PRO_5003334759" evidence="10">
    <location>
        <begin position="26"/>
        <end position="690"/>
    </location>
</feature>
<gene>
    <name evidence="13" type="ordered locus">Thicy_1625</name>
</gene>
<dbReference type="CDD" id="cd01347">
    <property type="entry name" value="ligand_gated_channel"/>
    <property type="match status" value="1"/>
</dbReference>
<comment type="subcellular location">
    <subcellularLocation>
        <location evidence="1 8">Cell outer membrane</location>
        <topology evidence="1 8">Multi-pass membrane protein</topology>
    </subcellularLocation>
</comment>
<evidence type="ECO:0000256" key="1">
    <source>
        <dbReference type="ARBA" id="ARBA00004571"/>
    </source>
</evidence>
<dbReference type="PROSITE" id="PS52016">
    <property type="entry name" value="TONB_DEPENDENT_REC_3"/>
    <property type="match status" value="1"/>
</dbReference>
<dbReference type="PANTHER" id="PTHR30442:SF0">
    <property type="entry name" value="FE(3+) DICITRATE TRANSPORT PROTEIN FECA"/>
    <property type="match status" value="1"/>
</dbReference>
<sequence length="690" mass="75711">MSAQKMALKTLVISIAVAMATSVLADTKQLPRIDVIGQGDDAVTKQPGAVSIVTEENIQRAQPRSTEDVLRRVPGVHVKGEEETAVVVNVGIRGLPASDYKTLVLEDGVPIQPGIFVGNSRYYNPRIQRVERVEVHKGATHRYGPNTIGGVINYITKTPEDGFAISGKVGSWNTREGTLEIGGSNYSGDSFFGLIYTKADSDGFQSKGYAMEDLMIKSGTAIGDDQLISVKFSQYSNDAKISYRGLFPNAYKARATFNPAPDDYFLTERTAFDINHEWDISNDMKLQTLVYWSEMNRDYWRFRLGNQDGFGQQATTTNSAGQRIWNYNDTVQGNNRSFERKGFDTRLSFNHDSLGIKNQAELGLTLMNEEMKDVTVQATRATPRNSGAPSRNRVDSADSLAIYGQNRFEVTDRLAITAGLRMETYEQRRNDLRNAGPADKFSNTEFMPGLGATYQLIPEVQLYGSVYRAFSPPLVGSVIGSGDTPTEAEKSVNIELGARGSANSFTYEVTAFQMDFSNQVDPGISGIKAPNEGSALVQGIEAALGYDFRNGFTIDTNVTWVPTAKYREDRGSGGAEKGNRFENSPEITANLAFGYGNDTVQSALLINYTGEFFSNAANDKELTVTETGNWGGKVAAHTTADLTANFNVNKQLNVFGAVKNLTDERYIAGLRQGIYAGPSRSFELGARYKF</sequence>
<dbReference type="OrthoDB" id="9760494at2"/>
<dbReference type="InterPro" id="IPR036942">
    <property type="entry name" value="Beta-barrel_TonB_sf"/>
</dbReference>
<dbReference type="GO" id="GO:0009279">
    <property type="term" value="C:cell outer membrane"/>
    <property type="evidence" value="ECO:0007669"/>
    <property type="project" value="UniProtKB-SubCell"/>
</dbReference>
<keyword evidence="5 9" id="KW-0798">TonB box</keyword>
<keyword evidence="3 8" id="KW-1134">Transmembrane beta strand</keyword>
<dbReference type="RefSeq" id="WP_013836152.1">
    <property type="nucleotide sequence ID" value="NC_015581.1"/>
</dbReference>
<dbReference type="InterPro" id="IPR037066">
    <property type="entry name" value="Plug_dom_sf"/>
</dbReference>
<feature type="signal peptide" evidence="10">
    <location>
        <begin position="1"/>
        <end position="25"/>
    </location>
</feature>
<dbReference type="Pfam" id="PF00593">
    <property type="entry name" value="TonB_dep_Rec_b-barrel"/>
    <property type="match status" value="1"/>
</dbReference>
<keyword evidence="4 8" id="KW-0812">Transmembrane</keyword>
<evidence type="ECO:0000256" key="8">
    <source>
        <dbReference type="PROSITE-ProRule" id="PRU01360"/>
    </source>
</evidence>
<keyword evidence="10" id="KW-0732">Signal</keyword>
<dbReference type="Proteomes" id="UP000009232">
    <property type="component" value="Chromosome"/>
</dbReference>
<dbReference type="Gene3D" id="2.40.170.20">
    <property type="entry name" value="TonB-dependent receptor, beta-barrel domain"/>
    <property type="match status" value="1"/>
</dbReference>
<keyword evidence="2 8" id="KW-0813">Transport</keyword>
<dbReference type="SUPFAM" id="SSF56935">
    <property type="entry name" value="Porins"/>
    <property type="match status" value="1"/>
</dbReference>
<dbReference type="GO" id="GO:0033214">
    <property type="term" value="P:siderophore-iron import into cell"/>
    <property type="evidence" value="ECO:0007669"/>
    <property type="project" value="TreeGrafter"/>
</dbReference>
<dbReference type="STRING" id="717773.Thicy_1625"/>
<name>F6DBI0_THICA</name>
<dbReference type="InterPro" id="IPR000531">
    <property type="entry name" value="Beta-barrel_TonB"/>
</dbReference>
<feature type="domain" description="TonB-dependent receptor-like beta-barrel" evidence="11">
    <location>
        <begin position="223"/>
        <end position="661"/>
    </location>
</feature>
<accession>F6DBI0</accession>
<dbReference type="eggNOG" id="COG4772">
    <property type="taxonomic scope" value="Bacteria"/>
</dbReference>
<dbReference type="InterPro" id="IPR012910">
    <property type="entry name" value="Plug_dom"/>
</dbReference>
<evidence type="ECO:0000256" key="2">
    <source>
        <dbReference type="ARBA" id="ARBA00022448"/>
    </source>
</evidence>
<dbReference type="EMBL" id="CP002776">
    <property type="protein sequence ID" value="AEG32382.1"/>
    <property type="molecule type" value="Genomic_DNA"/>
</dbReference>
<dbReference type="AlphaFoldDB" id="F6DBI0"/>
<comment type="similarity">
    <text evidence="8 9">Belongs to the TonB-dependent receptor family.</text>
</comment>
<evidence type="ECO:0000259" key="11">
    <source>
        <dbReference type="Pfam" id="PF00593"/>
    </source>
</evidence>